<sequence length="135" mass="15289">MPIVGLRTLDVKKSSLESRYSLRIEMDPDDEIGDLVDESMANSVRFKPASKSSIEALKRVHWVDEDEENLPLKKKKKLGEGSSSEKGCTICLDEFSDGVEVTSMPCGHIYHYDCIVEWLKTSHMCPLCRYQMSVS</sequence>
<feature type="domain" description="RING-type" evidence="7">
    <location>
        <begin position="88"/>
        <end position="129"/>
    </location>
</feature>
<comment type="caution">
    <text evidence="8">The sequence shown here is derived from an EMBL/GenBank/DDBJ whole genome shotgun (WGS) entry which is preliminary data.</text>
</comment>
<evidence type="ECO:0000256" key="5">
    <source>
        <dbReference type="ARBA" id="ARBA00022833"/>
    </source>
</evidence>
<evidence type="ECO:0000256" key="1">
    <source>
        <dbReference type="ARBA" id="ARBA00000900"/>
    </source>
</evidence>
<evidence type="ECO:0000313" key="8">
    <source>
        <dbReference type="EMBL" id="KAK8521181.1"/>
    </source>
</evidence>
<keyword evidence="9" id="KW-1185">Reference proteome</keyword>
<dbReference type="PROSITE" id="PS50089">
    <property type="entry name" value="ZF_RING_2"/>
    <property type="match status" value="1"/>
</dbReference>
<accession>A0ABR2CP48</accession>
<evidence type="ECO:0000256" key="2">
    <source>
        <dbReference type="ARBA" id="ARBA00012483"/>
    </source>
</evidence>
<dbReference type="PANTHER" id="PTHR15710">
    <property type="entry name" value="E3 UBIQUITIN-PROTEIN LIGASE PRAJA"/>
    <property type="match status" value="1"/>
</dbReference>
<evidence type="ECO:0000259" key="7">
    <source>
        <dbReference type="PROSITE" id="PS50089"/>
    </source>
</evidence>
<dbReference type="InterPro" id="IPR001841">
    <property type="entry name" value="Znf_RING"/>
</dbReference>
<gene>
    <name evidence="8" type="ORF">V6N12_005092</name>
</gene>
<evidence type="ECO:0000256" key="6">
    <source>
        <dbReference type="PROSITE-ProRule" id="PRU00175"/>
    </source>
</evidence>
<keyword evidence="3" id="KW-0479">Metal-binding</keyword>
<dbReference type="Pfam" id="PF13639">
    <property type="entry name" value="zf-RING_2"/>
    <property type="match status" value="1"/>
</dbReference>
<keyword evidence="5" id="KW-0862">Zinc</keyword>
<comment type="catalytic activity">
    <reaction evidence="1">
        <text>S-ubiquitinyl-[E2 ubiquitin-conjugating enzyme]-L-cysteine + [acceptor protein]-L-lysine = [E2 ubiquitin-conjugating enzyme]-L-cysteine + N(6)-ubiquitinyl-[acceptor protein]-L-lysine.</text>
        <dbReference type="EC" id="2.3.2.27"/>
    </reaction>
</comment>
<protein>
    <recommendedName>
        <fullName evidence="2">RING-type E3 ubiquitin transferase</fullName>
        <ecNumber evidence="2">2.3.2.27</ecNumber>
    </recommendedName>
</protein>
<dbReference type="SMART" id="SM00184">
    <property type="entry name" value="RING"/>
    <property type="match status" value="1"/>
</dbReference>
<dbReference type="SUPFAM" id="SSF57850">
    <property type="entry name" value="RING/U-box"/>
    <property type="match status" value="1"/>
</dbReference>
<dbReference type="Gene3D" id="3.30.40.10">
    <property type="entry name" value="Zinc/RING finger domain, C3HC4 (zinc finger)"/>
    <property type="match status" value="1"/>
</dbReference>
<evidence type="ECO:0000313" key="9">
    <source>
        <dbReference type="Proteomes" id="UP001472677"/>
    </source>
</evidence>
<dbReference type="InterPro" id="IPR013083">
    <property type="entry name" value="Znf_RING/FYVE/PHD"/>
</dbReference>
<dbReference type="Proteomes" id="UP001472677">
    <property type="component" value="Unassembled WGS sequence"/>
</dbReference>
<evidence type="ECO:0000256" key="4">
    <source>
        <dbReference type="ARBA" id="ARBA00022771"/>
    </source>
</evidence>
<dbReference type="PANTHER" id="PTHR15710:SF229">
    <property type="entry name" value="E3 UBIQUITIN-PROTEIN LIGASE RNF181-LIKE"/>
    <property type="match status" value="1"/>
</dbReference>
<dbReference type="EC" id="2.3.2.27" evidence="2"/>
<dbReference type="CDD" id="cd16454">
    <property type="entry name" value="RING-H2_PA-TM-RING"/>
    <property type="match status" value="1"/>
</dbReference>
<keyword evidence="4 6" id="KW-0863">Zinc-finger</keyword>
<organism evidence="8 9">
    <name type="scientific">Hibiscus sabdariffa</name>
    <name type="common">roselle</name>
    <dbReference type="NCBI Taxonomy" id="183260"/>
    <lineage>
        <taxon>Eukaryota</taxon>
        <taxon>Viridiplantae</taxon>
        <taxon>Streptophyta</taxon>
        <taxon>Embryophyta</taxon>
        <taxon>Tracheophyta</taxon>
        <taxon>Spermatophyta</taxon>
        <taxon>Magnoliopsida</taxon>
        <taxon>eudicotyledons</taxon>
        <taxon>Gunneridae</taxon>
        <taxon>Pentapetalae</taxon>
        <taxon>rosids</taxon>
        <taxon>malvids</taxon>
        <taxon>Malvales</taxon>
        <taxon>Malvaceae</taxon>
        <taxon>Malvoideae</taxon>
        <taxon>Hibiscus</taxon>
    </lineage>
</organism>
<reference evidence="8 9" key="1">
    <citation type="journal article" date="2024" name="G3 (Bethesda)">
        <title>Genome assembly of Hibiscus sabdariffa L. provides insights into metabolisms of medicinal natural products.</title>
        <authorList>
            <person name="Kim T."/>
        </authorList>
    </citation>
    <scope>NUCLEOTIDE SEQUENCE [LARGE SCALE GENOMIC DNA]</scope>
    <source>
        <strain evidence="8">TK-2024</strain>
        <tissue evidence="8">Old leaves</tissue>
    </source>
</reference>
<proteinExistence type="predicted"/>
<evidence type="ECO:0000256" key="3">
    <source>
        <dbReference type="ARBA" id="ARBA00022723"/>
    </source>
</evidence>
<name>A0ABR2CP48_9ROSI</name>
<dbReference type="EMBL" id="JBBPBM010000048">
    <property type="protein sequence ID" value="KAK8521181.1"/>
    <property type="molecule type" value="Genomic_DNA"/>
</dbReference>